<accession>A0A370DTB9</accession>
<sequence length="284" mass="33086">MKLSVGDFREWEHKCVTLMGMSGVGKTRLSNILRDSDWFHYSGDYRIGTHYLDEPILDHIKEQAMQVPVLRDLLRSDSIYIRNNITVDHLKPVSIFLGMLGNPELGGMPLSEFKRRQNLHREAEVAAMRDVPGFIRKAQRIYGYRHFINDVGGSLCELDEPGIIELLSEHTMILYIRASERDETALIERAVRDPKPLYYRENFLDEQLDLYLQEQDLPYVAMIEPIKFVRWVFPKLFRSRIPRYEAIAKDYGYTVTTDELAQVQNVDDFLVMLEGVIERNSPSV</sequence>
<reference evidence="1 2" key="1">
    <citation type="journal article" date="2018" name="ISME J.">
        <title>Endosymbiont genomes yield clues of tubeworm success.</title>
        <authorList>
            <person name="Li Y."/>
            <person name="Liles M.R."/>
            <person name="Halanych K.M."/>
        </authorList>
    </citation>
    <scope>NUCLEOTIDE SEQUENCE [LARGE SCALE GENOMIC DNA]</scope>
    <source>
        <strain evidence="1">A1462</strain>
    </source>
</reference>
<name>A0A370DTB9_9GAMM</name>
<gene>
    <name evidence="1" type="ORF">DIZ78_00460</name>
</gene>
<comment type="caution">
    <text evidence="1">The sequence shown here is derived from an EMBL/GenBank/DDBJ whole genome shotgun (WGS) entry which is preliminary data.</text>
</comment>
<dbReference type="Proteomes" id="UP000254771">
    <property type="component" value="Unassembled WGS sequence"/>
</dbReference>
<protein>
    <submittedName>
        <fullName evidence="1">ATPase</fullName>
    </submittedName>
</protein>
<dbReference type="EMBL" id="QFXE01000001">
    <property type="protein sequence ID" value="RDH88445.1"/>
    <property type="molecule type" value="Genomic_DNA"/>
</dbReference>
<keyword evidence="2" id="KW-1185">Reference proteome</keyword>
<dbReference type="SUPFAM" id="SSF52540">
    <property type="entry name" value="P-loop containing nucleoside triphosphate hydrolases"/>
    <property type="match status" value="1"/>
</dbReference>
<dbReference type="InterPro" id="IPR027417">
    <property type="entry name" value="P-loop_NTPase"/>
</dbReference>
<dbReference type="AlphaFoldDB" id="A0A370DTB9"/>
<dbReference type="Gene3D" id="3.40.50.300">
    <property type="entry name" value="P-loop containing nucleotide triphosphate hydrolases"/>
    <property type="match status" value="1"/>
</dbReference>
<organism evidence="1 2">
    <name type="scientific">endosymbiont of Escarpia spicata</name>
    <dbReference type="NCBI Taxonomy" id="2200908"/>
    <lineage>
        <taxon>Bacteria</taxon>
        <taxon>Pseudomonadati</taxon>
        <taxon>Pseudomonadota</taxon>
        <taxon>Gammaproteobacteria</taxon>
        <taxon>sulfur-oxidizing symbionts</taxon>
    </lineage>
</organism>
<evidence type="ECO:0000313" key="2">
    <source>
        <dbReference type="Proteomes" id="UP000254771"/>
    </source>
</evidence>
<proteinExistence type="predicted"/>
<evidence type="ECO:0000313" key="1">
    <source>
        <dbReference type="EMBL" id="RDH88445.1"/>
    </source>
</evidence>